<dbReference type="PIRSF" id="PIRSF005739">
    <property type="entry name" value="O-mtase"/>
    <property type="match status" value="1"/>
</dbReference>
<feature type="domain" description="O-methyltransferase C-terminal" evidence="4">
    <location>
        <begin position="116"/>
        <end position="321"/>
    </location>
</feature>
<dbReference type="Gene3D" id="3.40.50.150">
    <property type="entry name" value="Vaccinia Virus protein VP39"/>
    <property type="match status" value="1"/>
</dbReference>
<dbReference type="PANTHER" id="PTHR43712:SF2">
    <property type="entry name" value="O-METHYLTRANSFERASE CICE"/>
    <property type="match status" value="1"/>
</dbReference>
<accession>A0ABP5RSR2</accession>
<gene>
    <name evidence="6" type="ORF">GCM10010430_69810</name>
</gene>
<evidence type="ECO:0000259" key="5">
    <source>
        <dbReference type="Pfam" id="PF08100"/>
    </source>
</evidence>
<keyword evidence="3" id="KW-0949">S-adenosyl-L-methionine</keyword>
<dbReference type="InterPro" id="IPR036390">
    <property type="entry name" value="WH_DNA-bd_sf"/>
</dbReference>
<dbReference type="Gene3D" id="1.10.10.10">
    <property type="entry name" value="Winged helix-like DNA-binding domain superfamily/Winged helix DNA-binding domain"/>
    <property type="match status" value="1"/>
</dbReference>
<keyword evidence="1 6" id="KW-0489">Methyltransferase</keyword>
<dbReference type="GO" id="GO:0008168">
    <property type="term" value="F:methyltransferase activity"/>
    <property type="evidence" value="ECO:0007669"/>
    <property type="project" value="UniProtKB-KW"/>
</dbReference>
<sequence length="344" mass="37082">MTELAVPSQAPASAAVKRLANGFCHAKLLLAANELSVFADLHQHGPSTEAELAGRLGLNRRGTRELLHGLVLLELLELRDGRYANSATASATLVPGGADYVGGFLRRADHMLYPAWQNLAQALASGEPQAAGAGQEAFRAMLDDPRQRDQYLQMMDSANGLIAGHLADAFEWNSHQHVADIGGCRGNLVAQLAIRHPHLRATVFDLPELASSCADHAAELGVTERVRFHAGDFFTDLLPRADVLILGHVLHNWSVEQREFLVRKAYEAVNPGGALLIYDAMLSDEPTDLARILISLNMLLVTEEGSEYTVGEGSQWLAAAGCADIRAQPLGHSDTLLVGRKPTV</sequence>
<dbReference type="InterPro" id="IPR016461">
    <property type="entry name" value="COMT-like"/>
</dbReference>
<dbReference type="Proteomes" id="UP001500305">
    <property type="component" value="Unassembled WGS sequence"/>
</dbReference>
<dbReference type="PANTHER" id="PTHR43712">
    <property type="entry name" value="PUTATIVE (AFU_ORTHOLOGUE AFUA_4G14580)-RELATED"/>
    <property type="match status" value="1"/>
</dbReference>
<evidence type="ECO:0000259" key="4">
    <source>
        <dbReference type="Pfam" id="PF00891"/>
    </source>
</evidence>
<feature type="domain" description="O-methyltransferase dimerisation" evidence="5">
    <location>
        <begin position="18"/>
        <end position="93"/>
    </location>
</feature>
<evidence type="ECO:0000256" key="2">
    <source>
        <dbReference type="ARBA" id="ARBA00022679"/>
    </source>
</evidence>
<evidence type="ECO:0000256" key="1">
    <source>
        <dbReference type="ARBA" id="ARBA00022603"/>
    </source>
</evidence>
<organism evidence="6 7">
    <name type="scientific">Kitasatospora cystarginea</name>
    <dbReference type="NCBI Taxonomy" id="58350"/>
    <lineage>
        <taxon>Bacteria</taxon>
        <taxon>Bacillati</taxon>
        <taxon>Actinomycetota</taxon>
        <taxon>Actinomycetes</taxon>
        <taxon>Kitasatosporales</taxon>
        <taxon>Streptomycetaceae</taxon>
        <taxon>Kitasatospora</taxon>
    </lineage>
</organism>
<dbReference type="InterPro" id="IPR029063">
    <property type="entry name" value="SAM-dependent_MTases_sf"/>
</dbReference>
<evidence type="ECO:0000313" key="7">
    <source>
        <dbReference type="Proteomes" id="UP001500305"/>
    </source>
</evidence>
<keyword evidence="7" id="KW-1185">Reference proteome</keyword>
<dbReference type="EMBL" id="BAAATR010000048">
    <property type="protein sequence ID" value="GAA2273914.1"/>
    <property type="molecule type" value="Genomic_DNA"/>
</dbReference>
<name>A0ABP5RSR2_9ACTN</name>
<proteinExistence type="predicted"/>
<dbReference type="SUPFAM" id="SSF46785">
    <property type="entry name" value="Winged helix' DNA-binding domain"/>
    <property type="match status" value="1"/>
</dbReference>
<protein>
    <submittedName>
        <fullName evidence="6">Methyltransferase</fullName>
    </submittedName>
</protein>
<reference evidence="7" key="1">
    <citation type="journal article" date="2019" name="Int. J. Syst. Evol. Microbiol.">
        <title>The Global Catalogue of Microorganisms (GCM) 10K type strain sequencing project: providing services to taxonomists for standard genome sequencing and annotation.</title>
        <authorList>
            <consortium name="The Broad Institute Genomics Platform"/>
            <consortium name="The Broad Institute Genome Sequencing Center for Infectious Disease"/>
            <person name="Wu L."/>
            <person name="Ma J."/>
        </authorList>
    </citation>
    <scope>NUCLEOTIDE SEQUENCE [LARGE SCALE GENOMIC DNA]</scope>
    <source>
        <strain evidence="7">JCM 7356</strain>
    </source>
</reference>
<evidence type="ECO:0000256" key="3">
    <source>
        <dbReference type="ARBA" id="ARBA00022691"/>
    </source>
</evidence>
<dbReference type="Pfam" id="PF08100">
    <property type="entry name" value="Dimerisation"/>
    <property type="match status" value="1"/>
</dbReference>
<dbReference type="InterPro" id="IPR012967">
    <property type="entry name" value="COMT_dimerisation"/>
</dbReference>
<dbReference type="InterPro" id="IPR036388">
    <property type="entry name" value="WH-like_DNA-bd_sf"/>
</dbReference>
<dbReference type="CDD" id="cd02440">
    <property type="entry name" value="AdoMet_MTases"/>
    <property type="match status" value="1"/>
</dbReference>
<dbReference type="PROSITE" id="PS51683">
    <property type="entry name" value="SAM_OMT_II"/>
    <property type="match status" value="1"/>
</dbReference>
<dbReference type="InterPro" id="IPR001077">
    <property type="entry name" value="COMT_C"/>
</dbReference>
<dbReference type="RefSeq" id="WP_344640587.1">
    <property type="nucleotide sequence ID" value="NZ_BAAATR010000048.1"/>
</dbReference>
<keyword evidence="2" id="KW-0808">Transferase</keyword>
<dbReference type="Pfam" id="PF00891">
    <property type="entry name" value="Methyltransf_2"/>
    <property type="match status" value="1"/>
</dbReference>
<comment type="caution">
    <text evidence="6">The sequence shown here is derived from an EMBL/GenBank/DDBJ whole genome shotgun (WGS) entry which is preliminary data.</text>
</comment>
<dbReference type="SUPFAM" id="SSF53335">
    <property type="entry name" value="S-adenosyl-L-methionine-dependent methyltransferases"/>
    <property type="match status" value="1"/>
</dbReference>
<dbReference type="GO" id="GO:0032259">
    <property type="term" value="P:methylation"/>
    <property type="evidence" value="ECO:0007669"/>
    <property type="project" value="UniProtKB-KW"/>
</dbReference>
<evidence type="ECO:0000313" key="6">
    <source>
        <dbReference type="EMBL" id="GAA2273914.1"/>
    </source>
</evidence>